<evidence type="ECO:0000313" key="2">
    <source>
        <dbReference type="Proteomes" id="UP000192722"/>
    </source>
</evidence>
<gene>
    <name evidence="1" type="ORF">BS639_01295</name>
</gene>
<accession>A0ABX3U6Y9</accession>
<evidence type="ECO:0000313" key="1">
    <source>
        <dbReference type="EMBL" id="ORJ23016.1"/>
    </source>
</evidence>
<sequence length="72" mass="7766">MGQFFTPIPVPSGVAFRCAPLQAAFASKLNDVKLNPPFLSSSRKLRSFPSTLLNQAIARQNVAGQGRLAHVE</sequence>
<reference evidence="1 2" key="1">
    <citation type="journal article" date="2017" name="Int. J. Syst. Evol. Microbiol.">
        <title>Rouxiella badensis sp. nov. and Rouxiella silvae sp. nov. isolated from peat bog soil in Germany and emendation of the genus description.</title>
        <authorList>
            <person name="Le Fleche-Mateos A."/>
            <person name="Kugler J.H."/>
            <person name="Hansen S.H."/>
            <person name="Syldatk C."/>
            <person name="Hausmann R."/>
            <person name="Lomprez F."/>
            <person name="Vandenbogaert M."/>
            <person name="Manuguerra J.C."/>
            <person name="Grimont P.A."/>
        </authorList>
    </citation>
    <scope>NUCLEOTIDE SEQUENCE [LARGE SCALE GENOMIC DNA]</scope>
    <source>
        <strain evidence="1 2">213</strain>
    </source>
</reference>
<dbReference type="EMBL" id="MRWD01000002">
    <property type="protein sequence ID" value="ORJ23016.1"/>
    <property type="molecule type" value="Genomic_DNA"/>
</dbReference>
<keyword evidence="2" id="KW-1185">Reference proteome</keyword>
<protein>
    <submittedName>
        <fullName evidence="1">Uncharacterized protein</fullName>
    </submittedName>
</protein>
<dbReference type="Proteomes" id="UP000192722">
    <property type="component" value="Unassembled WGS sequence"/>
</dbReference>
<proteinExistence type="predicted"/>
<organism evidence="1 2">
    <name type="scientific">Rouxiella silvae</name>
    <dbReference type="NCBI Taxonomy" id="1646373"/>
    <lineage>
        <taxon>Bacteria</taxon>
        <taxon>Pseudomonadati</taxon>
        <taxon>Pseudomonadota</taxon>
        <taxon>Gammaproteobacteria</taxon>
        <taxon>Enterobacterales</taxon>
        <taxon>Yersiniaceae</taxon>
        <taxon>Rouxiella</taxon>
    </lineage>
</organism>
<name>A0ABX3U6Y9_9GAMM</name>
<comment type="caution">
    <text evidence="1">The sequence shown here is derived from an EMBL/GenBank/DDBJ whole genome shotgun (WGS) entry which is preliminary data.</text>
</comment>